<dbReference type="AlphaFoldDB" id="A0AAW2EG30"/>
<evidence type="ECO:0000313" key="2">
    <source>
        <dbReference type="EMBL" id="KAL0101900.1"/>
    </source>
</evidence>
<dbReference type="InterPro" id="IPR041588">
    <property type="entry name" value="Integrase_H2C2"/>
</dbReference>
<dbReference type="InterPro" id="IPR012337">
    <property type="entry name" value="RNaseH-like_sf"/>
</dbReference>
<dbReference type="Proteomes" id="UP001430953">
    <property type="component" value="Unassembled WGS sequence"/>
</dbReference>
<comment type="caution">
    <text evidence="2">The sequence shown here is derived from an EMBL/GenBank/DDBJ whole genome shotgun (WGS) entry which is preliminary data.</text>
</comment>
<keyword evidence="3" id="KW-1185">Reference proteome</keyword>
<proteinExistence type="predicted"/>
<organism evidence="2 3">
    <name type="scientific">Cardiocondyla obscurior</name>
    <dbReference type="NCBI Taxonomy" id="286306"/>
    <lineage>
        <taxon>Eukaryota</taxon>
        <taxon>Metazoa</taxon>
        <taxon>Ecdysozoa</taxon>
        <taxon>Arthropoda</taxon>
        <taxon>Hexapoda</taxon>
        <taxon>Insecta</taxon>
        <taxon>Pterygota</taxon>
        <taxon>Neoptera</taxon>
        <taxon>Endopterygota</taxon>
        <taxon>Hymenoptera</taxon>
        <taxon>Apocrita</taxon>
        <taxon>Aculeata</taxon>
        <taxon>Formicoidea</taxon>
        <taxon>Formicidae</taxon>
        <taxon>Myrmicinae</taxon>
        <taxon>Cardiocondyla</taxon>
    </lineage>
</organism>
<sequence length="250" mass="27828">MFTFKNAPLPNSNPLLKLTPYIDGDGLLRVGSRLDNAAIDYECKHSLLLPKDSPITSLIIHDAHLKMLHGGTQLTLSCLRTKYWIMNGRPAVRSHILKCIRCTRYRELRAKQLMGQLSCARVIMARPFTNSGLDYAGPFSLKTWKGRAARTYKSYIAIFVCMATSAVHIELVTDYSSSAFIAAFKRFTGRRGICSTLYSDCGTNFVGANAELRRLFDSTSSELKEIAALILNNGTEWKFNPPAAPHFGGK</sequence>
<protein>
    <recommendedName>
        <fullName evidence="1">Integrase zinc-binding domain-containing protein</fullName>
    </recommendedName>
</protein>
<dbReference type="Gene3D" id="3.30.420.10">
    <property type="entry name" value="Ribonuclease H-like superfamily/Ribonuclease H"/>
    <property type="match status" value="1"/>
</dbReference>
<feature type="domain" description="Integrase zinc-binding" evidence="1">
    <location>
        <begin position="56"/>
        <end position="106"/>
    </location>
</feature>
<dbReference type="Pfam" id="PF17921">
    <property type="entry name" value="Integrase_H2C2"/>
    <property type="match status" value="1"/>
</dbReference>
<reference evidence="2 3" key="1">
    <citation type="submission" date="2023-03" db="EMBL/GenBank/DDBJ databases">
        <title>High recombination rates correlate with genetic variation in Cardiocondyla obscurior ants.</title>
        <authorList>
            <person name="Errbii M."/>
        </authorList>
    </citation>
    <scope>NUCLEOTIDE SEQUENCE [LARGE SCALE GENOMIC DNA]</scope>
    <source>
        <strain evidence="2">Alpha-2009</strain>
        <tissue evidence="2">Whole body</tissue>
    </source>
</reference>
<name>A0AAW2EG30_9HYME</name>
<gene>
    <name evidence="2" type="ORF">PUN28_018452</name>
</gene>
<dbReference type="SUPFAM" id="SSF53098">
    <property type="entry name" value="Ribonuclease H-like"/>
    <property type="match status" value="1"/>
</dbReference>
<accession>A0AAW2EG30</accession>
<dbReference type="GO" id="GO:0003676">
    <property type="term" value="F:nucleic acid binding"/>
    <property type="evidence" value="ECO:0007669"/>
    <property type="project" value="InterPro"/>
</dbReference>
<evidence type="ECO:0000313" key="3">
    <source>
        <dbReference type="Proteomes" id="UP001430953"/>
    </source>
</evidence>
<dbReference type="PANTHER" id="PTHR47331:SF1">
    <property type="entry name" value="GAG-LIKE PROTEIN"/>
    <property type="match status" value="1"/>
</dbReference>
<evidence type="ECO:0000259" key="1">
    <source>
        <dbReference type="Pfam" id="PF17921"/>
    </source>
</evidence>
<dbReference type="EMBL" id="JADYXP020000023">
    <property type="protein sequence ID" value="KAL0101900.1"/>
    <property type="molecule type" value="Genomic_DNA"/>
</dbReference>
<dbReference type="PANTHER" id="PTHR47331">
    <property type="entry name" value="PHD-TYPE DOMAIN-CONTAINING PROTEIN"/>
    <property type="match status" value="1"/>
</dbReference>
<dbReference type="InterPro" id="IPR036397">
    <property type="entry name" value="RNaseH_sf"/>
</dbReference>